<dbReference type="Proteomes" id="UP000322983">
    <property type="component" value="Chromosome"/>
</dbReference>
<organism evidence="1 2">
    <name type="scientific">Sulfuracidifex tepidarius</name>
    <dbReference type="NCBI Taxonomy" id="1294262"/>
    <lineage>
        <taxon>Archaea</taxon>
        <taxon>Thermoproteota</taxon>
        <taxon>Thermoprotei</taxon>
        <taxon>Sulfolobales</taxon>
        <taxon>Sulfolobaceae</taxon>
        <taxon>Sulfuracidifex</taxon>
    </lineage>
</organism>
<evidence type="ECO:0000313" key="2">
    <source>
        <dbReference type="Proteomes" id="UP000322983"/>
    </source>
</evidence>
<gene>
    <name evidence="1" type="ORF">IC006_0515</name>
</gene>
<name>A0A510DSU6_9CREN</name>
<dbReference type="RefSeq" id="WP_149528286.1">
    <property type="nucleotide sequence ID" value="NZ_AP018929.1"/>
</dbReference>
<dbReference type="KEGG" id="step:IC006_0515"/>
<reference evidence="1 2" key="1">
    <citation type="journal article" date="2020" name="Int. J. Syst. Evol. Microbiol.">
        <title>Sulfuracidifex tepidarius gen. nov., sp. nov. and transfer of Sulfolobus metallicus Huber and Stetter 1992 to the genus Sulfuracidifex as Sulfuracidifex metallicus comb. nov.</title>
        <authorList>
            <person name="Itoh T."/>
            <person name="Miura T."/>
            <person name="Sakai H.D."/>
            <person name="Kato S."/>
            <person name="Ohkuma M."/>
            <person name="Takashina T."/>
        </authorList>
    </citation>
    <scope>NUCLEOTIDE SEQUENCE [LARGE SCALE GENOMIC DNA]</scope>
    <source>
        <strain evidence="1 2">IC-006</strain>
    </source>
</reference>
<dbReference type="AlphaFoldDB" id="A0A510DSU6"/>
<dbReference type="OrthoDB" id="28427at2157"/>
<evidence type="ECO:0000313" key="1">
    <source>
        <dbReference type="EMBL" id="BBG23231.1"/>
    </source>
</evidence>
<protein>
    <submittedName>
        <fullName evidence="1">Uncharacterized protein</fullName>
    </submittedName>
</protein>
<sequence>MGRVLIAIILLVVVIAGVGALFFIENYKDSFYKPTSSGTPTVAVKNSTTPHGNAVHLNLTISPIIPIATVNQNTLAVFAPLRVYNNGFMVNGTLGELSVTKRETVSLYVTNEPGVSLITFCIDNSSLVQSVGNGKSVIVYPGVYCVIEVLSVSPQELGKPTKVTIQISFSNGTSSLYHFLEVVDPSPKLGIYQGFTSPSFASLFLDTTSWPVYIPPNQLSQYYGDLKNGSYEEPILDLSANYKEACPYSAGIMLYNSSFNGTSYQETFVGTYTVSGYSGSSDVIPADGFEMGAFLTPTNYIDMNHSVSYWVSYGADKQITPLLFNDSFDQGVMRSLAGIQGVVLLPYSPSPYIIVQWDPFWKAVNMTGQFNIWIVNYTDGPQNPPNVVVIPHTGNGTVIPSPYQDLIIKMSYNALTKDLYAQVIDLNNREVANVSVNLGSIDEGDYSFLGSTNSVVANVTVDLPPFARGNYYSFIGADTGQGFANWGVLWFQ</sequence>
<keyword evidence="2" id="KW-1185">Reference proteome</keyword>
<accession>A0A510DSU6</accession>
<proteinExistence type="predicted"/>
<dbReference type="GeneID" id="41714366"/>
<dbReference type="EMBL" id="AP018929">
    <property type="protein sequence ID" value="BBG23231.1"/>
    <property type="molecule type" value="Genomic_DNA"/>
</dbReference>